<proteinExistence type="inferred from homology"/>
<comment type="similarity">
    <text evidence="1">Belongs to the ROK (NagC/XylR) family.</text>
</comment>
<dbReference type="AlphaFoldDB" id="A0A838CVR1"/>
<gene>
    <name evidence="2" type="ORF">H0266_13560</name>
</gene>
<comment type="caution">
    <text evidence="2">The sequence shown here is derived from an EMBL/GenBank/DDBJ whole genome shotgun (WGS) entry which is preliminary data.</text>
</comment>
<sequence length="305" mass="33166">MHVIGVDIGGTRIKGRVFNAQWETVKEFSVDTDAAKGKEAILTALSNVLDTLTNSSLAIAGIGIGSAGRINAKTGEVVFATDNLPGWNGFQLKNWVEQKYSIPTSVDNDANTALIGEQFLSEHRFEESAVLLTLGTGVGGANYIRGQIVRGAHHQSGEWGHTVLYPGGRPCNCGKNGCIEQYLSGTALLSEAEKQTGRAFTHGREIFESMEKDDRLKRVVEEFIQNLVLVVGNISTSIDPDRVIVGGGVVESYTYWWEDFLSALHEQGITTELARATKLNKAGMYGAAHIALEAWKEGREEHETT</sequence>
<dbReference type="PANTHER" id="PTHR18964:SF149">
    <property type="entry name" value="BIFUNCTIONAL UDP-N-ACETYLGLUCOSAMINE 2-EPIMERASE_N-ACETYLMANNOSAMINE KINASE"/>
    <property type="match status" value="1"/>
</dbReference>
<dbReference type="Gene3D" id="3.30.420.40">
    <property type="match status" value="2"/>
</dbReference>
<reference evidence="2 3" key="1">
    <citation type="journal article" date="2004" name="Extremophiles">
        <title>Halobacillus locisalis sp. nov., a halophilic bacterium isolated from a marine solar saltern of the Yellow Sea in Korea.</title>
        <authorList>
            <person name="Yoon J.H."/>
            <person name="Kang K.H."/>
            <person name="Oh T.K."/>
            <person name="Park Y.H."/>
        </authorList>
    </citation>
    <scope>NUCLEOTIDE SEQUENCE [LARGE SCALE GENOMIC DNA]</scope>
    <source>
        <strain evidence="2 3">KCTC 3788</strain>
    </source>
</reference>
<dbReference type="RefSeq" id="WP_181472971.1">
    <property type="nucleotide sequence ID" value="NZ_JACEFG010000003.1"/>
</dbReference>
<dbReference type="Proteomes" id="UP000571017">
    <property type="component" value="Unassembled WGS sequence"/>
</dbReference>
<dbReference type="Pfam" id="PF00480">
    <property type="entry name" value="ROK"/>
    <property type="match status" value="1"/>
</dbReference>
<dbReference type="EMBL" id="JACEFG010000003">
    <property type="protein sequence ID" value="MBA2175919.1"/>
    <property type="molecule type" value="Genomic_DNA"/>
</dbReference>
<dbReference type="InterPro" id="IPR043129">
    <property type="entry name" value="ATPase_NBD"/>
</dbReference>
<dbReference type="SUPFAM" id="SSF53067">
    <property type="entry name" value="Actin-like ATPase domain"/>
    <property type="match status" value="1"/>
</dbReference>
<evidence type="ECO:0000313" key="2">
    <source>
        <dbReference type="EMBL" id="MBA2175919.1"/>
    </source>
</evidence>
<dbReference type="InterPro" id="IPR000600">
    <property type="entry name" value="ROK"/>
</dbReference>
<organism evidence="2 3">
    <name type="scientific">Halobacillus locisalis</name>
    <dbReference type="NCBI Taxonomy" id="220753"/>
    <lineage>
        <taxon>Bacteria</taxon>
        <taxon>Bacillati</taxon>
        <taxon>Bacillota</taxon>
        <taxon>Bacilli</taxon>
        <taxon>Bacillales</taxon>
        <taxon>Bacillaceae</taxon>
        <taxon>Halobacillus</taxon>
    </lineage>
</organism>
<dbReference type="CDD" id="cd24068">
    <property type="entry name" value="ASKHA_NBD_ROK_FnNanK-like"/>
    <property type="match status" value="1"/>
</dbReference>
<accession>A0A838CVR1</accession>
<evidence type="ECO:0000313" key="3">
    <source>
        <dbReference type="Proteomes" id="UP000571017"/>
    </source>
</evidence>
<evidence type="ECO:0000256" key="1">
    <source>
        <dbReference type="ARBA" id="ARBA00006479"/>
    </source>
</evidence>
<keyword evidence="3" id="KW-1185">Reference proteome</keyword>
<name>A0A838CVR1_9BACI</name>
<protein>
    <submittedName>
        <fullName evidence="2">ROK family protein</fullName>
    </submittedName>
</protein>
<dbReference type="PANTHER" id="PTHR18964">
    <property type="entry name" value="ROK (REPRESSOR, ORF, KINASE) FAMILY"/>
    <property type="match status" value="1"/>
</dbReference>